<keyword evidence="3" id="KW-0378">Hydrolase</keyword>
<evidence type="ECO:0000313" key="5">
    <source>
        <dbReference type="EMBL" id="KAF7806855.1"/>
    </source>
</evidence>
<comment type="similarity">
    <text evidence="1">Belongs to the SurE nucleotidase family.</text>
</comment>
<dbReference type="GO" id="GO:0005829">
    <property type="term" value="C:cytosol"/>
    <property type="evidence" value="ECO:0007669"/>
    <property type="project" value="TreeGrafter"/>
</dbReference>
<dbReference type="Proteomes" id="UP000634136">
    <property type="component" value="Unassembled WGS sequence"/>
</dbReference>
<name>A0A834W2G3_9FABA</name>
<evidence type="ECO:0000256" key="2">
    <source>
        <dbReference type="ARBA" id="ARBA00022723"/>
    </source>
</evidence>
<dbReference type="Pfam" id="PF01975">
    <property type="entry name" value="SurE"/>
    <property type="match status" value="1"/>
</dbReference>
<proteinExistence type="inferred from homology"/>
<protein>
    <submittedName>
        <fullName evidence="5">5'-nucleotidase surE</fullName>
    </submittedName>
</protein>
<reference evidence="5" key="1">
    <citation type="submission" date="2020-09" db="EMBL/GenBank/DDBJ databases">
        <title>Genome-Enabled Discovery of Anthraquinone Biosynthesis in Senna tora.</title>
        <authorList>
            <person name="Kang S.-H."/>
            <person name="Pandey R.P."/>
            <person name="Lee C.-M."/>
            <person name="Sim J.-S."/>
            <person name="Jeong J.-T."/>
            <person name="Choi B.-S."/>
            <person name="Jung M."/>
            <person name="Ginzburg D."/>
            <person name="Zhao K."/>
            <person name="Won S.Y."/>
            <person name="Oh T.-J."/>
            <person name="Yu Y."/>
            <person name="Kim N.-H."/>
            <person name="Lee O.R."/>
            <person name="Lee T.-H."/>
            <person name="Bashyal P."/>
            <person name="Kim T.-S."/>
            <person name="Lee W.-H."/>
            <person name="Kawkins C."/>
            <person name="Kim C.-K."/>
            <person name="Kim J.S."/>
            <person name="Ahn B.O."/>
            <person name="Rhee S.Y."/>
            <person name="Sohng J.K."/>
        </authorList>
    </citation>
    <scope>NUCLEOTIDE SEQUENCE</scope>
    <source>
        <tissue evidence="5">Leaf</tissue>
    </source>
</reference>
<dbReference type="NCBIfam" id="TIGR00087">
    <property type="entry name" value="surE"/>
    <property type="match status" value="1"/>
</dbReference>
<dbReference type="InterPro" id="IPR002828">
    <property type="entry name" value="SurE-like_Pase/nucleotidase"/>
</dbReference>
<dbReference type="InterPro" id="IPR036523">
    <property type="entry name" value="SurE-like_sf"/>
</dbReference>
<dbReference type="AlphaFoldDB" id="A0A834W2G3"/>
<dbReference type="OrthoDB" id="202825at2759"/>
<dbReference type="EMBL" id="JAAIUW010000012">
    <property type="protein sequence ID" value="KAF7806855.1"/>
    <property type="molecule type" value="Genomic_DNA"/>
</dbReference>
<comment type="caution">
    <text evidence="5">The sequence shown here is derived from an EMBL/GenBank/DDBJ whole genome shotgun (WGS) entry which is preliminary data.</text>
</comment>
<dbReference type="InterPro" id="IPR030048">
    <property type="entry name" value="SurE"/>
</dbReference>
<sequence>MDTKPTILITNDDGIDAPGLRALVQVLVATNSYNLQIAAPDSEKSAVSHCITWLHPITAKQVNIDGTTAFAISGTPADCTSLGISKELFPTKADLVVSGINMGSNCGYHIVYSGTVAGAREAFFNDIPSISISYDWVKGKSDLHDFTLAAQACLPIISSALVEIKNQRYNQRCFLNIDVPTNVDSHKGYKLTKQGKSCIKMGWKQVTSETKGQKMTSTMTMEVDTAAPTETVSSPEHLLFKREVRGAQLDHDDNDFKFLQEGYIVMPILRIGYKMSLNSPLQRLYKAISLVYEGDYELNLILKEIFWILNSLVASICTPLLQYIAINPGNNLSACRYVWTKKDGFFHEKELMQNTITIRSRGHYAVSGSKAEETEEKTMQNGKTDMCGRIGKEGNKERLILSRTRAYPEYYNNLKQRKQNKRHLRMQWREEGLQPPHLVKWVWLAHVGEEAIGGK</sequence>
<keyword evidence="6" id="KW-1185">Reference proteome</keyword>
<dbReference type="PANTHER" id="PTHR30457:SF0">
    <property type="entry name" value="PHOSPHATASE, PUTATIVE (AFU_ORTHOLOGUE AFUA_4G01070)-RELATED"/>
    <property type="match status" value="1"/>
</dbReference>
<dbReference type="GO" id="GO:0046872">
    <property type="term" value="F:metal ion binding"/>
    <property type="evidence" value="ECO:0007669"/>
    <property type="project" value="UniProtKB-KW"/>
</dbReference>
<gene>
    <name evidence="5" type="ORF">G2W53_039016</name>
</gene>
<dbReference type="SUPFAM" id="SSF64167">
    <property type="entry name" value="SurE-like"/>
    <property type="match status" value="1"/>
</dbReference>
<accession>A0A834W2G3</accession>
<evidence type="ECO:0000256" key="3">
    <source>
        <dbReference type="ARBA" id="ARBA00022801"/>
    </source>
</evidence>
<evidence type="ECO:0000313" key="6">
    <source>
        <dbReference type="Proteomes" id="UP000634136"/>
    </source>
</evidence>
<dbReference type="PANTHER" id="PTHR30457">
    <property type="entry name" value="5'-NUCLEOTIDASE SURE"/>
    <property type="match status" value="1"/>
</dbReference>
<keyword evidence="2" id="KW-0479">Metal-binding</keyword>
<evidence type="ECO:0000256" key="1">
    <source>
        <dbReference type="ARBA" id="ARBA00011062"/>
    </source>
</evidence>
<dbReference type="GO" id="GO:0008252">
    <property type="term" value="F:nucleotidase activity"/>
    <property type="evidence" value="ECO:0007669"/>
    <property type="project" value="InterPro"/>
</dbReference>
<dbReference type="Gene3D" id="3.40.1210.10">
    <property type="entry name" value="Survival protein SurE-like phosphatase/nucleotidase"/>
    <property type="match status" value="1"/>
</dbReference>
<dbReference type="HAMAP" id="MF_00060">
    <property type="entry name" value="SurE"/>
    <property type="match status" value="1"/>
</dbReference>
<organism evidence="5 6">
    <name type="scientific">Senna tora</name>
    <dbReference type="NCBI Taxonomy" id="362788"/>
    <lineage>
        <taxon>Eukaryota</taxon>
        <taxon>Viridiplantae</taxon>
        <taxon>Streptophyta</taxon>
        <taxon>Embryophyta</taxon>
        <taxon>Tracheophyta</taxon>
        <taxon>Spermatophyta</taxon>
        <taxon>Magnoliopsida</taxon>
        <taxon>eudicotyledons</taxon>
        <taxon>Gunneridae</taxon>
        <taxon>Pentapetalae</taxon>
        <taxon>rosids</taxon>
        <taxon>fabids</taxon>
        <taxon>Fabales</taxon>
        <taxon>Fabaceae</taxon>
        <taxon>Caesalpinioideae</taxon>
        <taxon>Cassia clade</taxon>
        <taxon>Senna</taxon>
    </lineage>
</organism>
<feature type="domain" description="Survival protein SurE-like phosphatase/nucleotidase" evidence="4">
    <location>
        <begin position="7"/>
        <end position="198"/>
    </location>
</feature>
<evidence type="ECO:0000259" key="4">
    <source>
        <dbReference type="Pfam" id="PF01975"/>
    </source>
</evidence>